<evidence type="ECO:0000313" key="2">
    <source>
        <dbReference type="EMBL" id="MBT2988859.1"/>
    </source>
</evidence>
<reference evidence="2 3" key="1">
    <citation type="submission" date="2021-05" db="EMBL/GenBank/DDBJ databases">
        <title>Genetic and Functional Diversity in Clade A Lucinid endosymbionts from the Bahamas.</title>
        <authorList>
            <person name="Giani N.M."/>
            <person name="Engel A.S."/>
            <person name="Campbell B.J."/>
        </authorList>
    </citation>
    <scope>NUCLEOTIDE SEQUENCE [LARGE SCALE GENOMIC DNA]</scope>
    <source>
        <strain evidence="2">LUC16012Gg_MoonRockCtena</strain>
    </source>
</reference>
<comment type="caution">
    <text evidence="2">The sequence shown here is derived from an EMBL/GenBank/DDBJ whole genome shotgun (WGS) entry which is preliminary data.</text>
</comment>
<keyword evidence="1" id="KW-0812">Transmembrane</keyword>
<keyword evidence="1" id="KW-0472">Membrane</keyword>
<dbReference type="InterPro" id="IPR002816">
    <property type="entry name" value="TraB/PrgY/GumN_fam"/>
</dbReference>
<feature type="transmembrane region" description="Helical" evidence="1">
    <location>
        <begin position="258"/>
        <end position="277"/>
    </location>
</feature>
<name>A0A944M7V0_9GAMM</name>
<dbReference type="Pfam" id="PF01963">
    <property type="entry name" value="TraB_PrgY_gumN"/>
    <property type="match status" value="1"/>
</dbReference>
<keyword evidence="1" id="KW-1133">Transmembrane helix</keyword>
<dbReference type="Proteomes" id="UP000770889">
    <property type="component" value="Unassembled WGS sequence"/>
</dbReference>
<proteinExistence type="predicted"/>
<sequence>MKPVSLFIIRSIVFCLLQVQTGIADEQGLLWQIQGKNTDAYLFGTIHSEDRRVTQLPEPVETSFNRAEILMLEVSLDQLTTATVATRMLQQADGSLSKQMGKSLAEEAAVAMQSRGVPPEVTDLMQPWAVVMTLSAPRQVSGEFLDKQLYNRAIADGKRFQPLEYPDEQLSVFTTLTLDEQKSLLRSVLDEYRTYPRMYERLTEAYLERDLDTLAEISFANPISDDPALQKKFMAGMLTGRNHRMLERMEPLFSQGKVFIAVGALHLVGAEGLISLLRQRGYKLKLLY</sequence>
<evidence type="ECO:0000313" key="3">
    <source>
        <dbReference type="Proteomes" id="UP000770889"/>
    </source>
</evidence>
<dbReference type="InterPro" id="IPR047111">
    <property type="entry name" value="YbaP-like"/>
</dbReference>
<dbReference type="AlphaFoldDB" id="A0A944M7V0"/>
<dbReference type="PANTHER" id="PTHR40590:SF1">
    <property type="entry name" value="CYTOPLASMIC PROTEIN"/>
    <property type="match status" value="1"/>
</dbReference>
<gene>
    <name evidence="2" type="ORF">KME65_07820</name>
</gene>
<organism evidence="2 3">
    <name type="scientific">Candidatus Thiodiazotropha taylori</name>
    <dbReference type="NCBI Taxonomy" id="2792791"/>
    <lineage>
        <taxon>Bacteria</taxon>
        <taxon>Pseudomonadati</taxon>
        <taxon>Pseudomonadota</taxon>
        <taxon>Gammaproteobacteria</taxon>
        <taxon>Chromatiales</taxon>
        <taxon>Sedimenticolaceae</taxon>
        <taxon>Candidatus Thiodiazotropha</taxon>
    </lineage>
</organism>
<evidence type="ECO:0000256" key="1">
    <source>
        <dbReference type="SAM" id="Phobius"/>
    </source>
</evidence>
<dbReference type="CDD" id="cd14789">
    <property type="entry name" value="Tiki"/>
    <property type="match status" value="1"/>
</dbReference>
<accession>A0A944M7V0</accession>
<protein>
    <submittedName>
        <fullName evidence="2">TraB/GumN family protein</fullName>
    </submittedName>
</protein>
<dbReference type="EMBL" id="JAHHGM010000006">
    <property type="protein sequence ID" value="MBT2988859.1"/>
    <property type="molecule type" value="Genomic_DNA"/>
</dbReference>
<dbReference type="PANTHER" id="PTHR40590">
    <property type="entry name" value="CYTOPLASMIC PROTEIN-RELATED"/>
    <property type="match status" value="1"/>
</dbReference>